<comment type="caution">
    <text evidence="1">The sequence shown here is derived from an EMBL/GenBank/DDBJ whole genome shotgun (WGS) entry which is preliminary data.</text>
</comment>
<gene>
    <name evidence="1" type="ORF">AVEN_89652_1</name>
</gene>
<protein>
    <submittedName>
        <fullName evidence="1">Uncharacterized protein</fullName>
    </submittedName>
</protein>
<name>A0A4Y2EWH7_ARAVE</name>
<reference evidence="1 2" key="1">
    <citation type="journal article" date="2019" name="Sci. Rep.">
        <title>Orb-weaving spider Araneus ventricosus genome elucidates the spidroin gene catalogue.</title>
        <authorList>
            <person name="Kono N."/>
            <person name="Nakamura H."/>
            <person name="Ohtoshi R."/>
            <person name="Moran D.A.P."/>
            <person name="Shinohara A."/>
            <person name="Yoshida Y."/>
            <person name="Fujiwara M."/>
            <person name="Mori M."/>
            <person name="Tomita M."/>
            <person name="Arakawa K."/>
        </authorList>
    </citation>
    <scope>NUCLEOTIDE SEQUENCE [LARGE SCALE GENOMIC DNA]</scope>
</reference>
<organism evidence="1 2">
    <name type="scientific">Araneus ventricosus</name>
    <name type="common">Orbweaver spider</name>
    <name type="synonym">Epeira ventricosa</name>
    <dbReference type="NCBI Taxonomy" id="182803"/>
    <lineage>
        <taxon>Eukaryota</taxon>
        <taxon>Metazoa</taxon>
        <taxon>Ecdysozoa</taxon>
        <taxon>Arthropoda</taxon>
        <taxon>Chelicerata</taxon>
        <taxon>Arachnida</taxon>
        <taxon>Araneae</taxon>
        <taxon>Araneomorphae</taxon>
        <taxon>Entelegynae</taxon>
        <taxon>Araneoidea</taxon>
        <taxon>Araneidae</taxon>
        <taxon>Araneus</taxon>
    </lineage>
</organism>
<dbReference type="EMBL" id="BGPR01000714">
    <property type="protein sequence ID" value="GBM32659.1"/>
    <property type="molecule type" value="Genomic_DNA"/>
</dbReference>
<accession>A0A4Y2EWH7</accession>
<sequence length="84" mass="9442">MGGYRRLRSQSVKDSAYGDDEIAQKIDKSKAVVNSFFINPDSYGTKENSETKDNFFKAREADPEARLKVKLSSSQTNRGIFKSS</sequence>
<keyword evidence="2" id="KW-1185">Reference proteome</keyword>
<evidence type="ECO:0000313" key="1">
    <source>
        <dbReference type="EMBL" id="GBM32659.1"/>
    </source>
</evidence>
<dbReference type="Proteomes" id="UP000499080">
    <property type="component" value="Unassembled WGS sequence"/>
</dbReference>
<dbReference type="AlphaFoldDB" id="A0A4Y2EWH7"/>
<proteinExistence type="predicted"/>
<evidence type="ECO:0000313" key="2">
    <source>
        <dbReference type="Proteomes" id="UP000499080"/>
    </source>
</evidence>